<evidence type="ECO:0000256" key="1">
    <source>
        <dbReference type="SAM" id="Phobius"/>
    </source>
</evidence>
<evidence type="ECO:0000313" key="2">
    <source>
        <dbReference type="EMBL" id="ABX07389.1"/>
    </source>
</evidence>
<dbReference type="KEGG" id="hau:Haur_4758"/>
<feature type="transmembrane region" description="Helical" evidence="1">
    <location>
        <begin position="21"/>
        <end position="44"/>
    </location>
</feature>
<keyword evidence="1" id="KW-1133">Transmembrane helix</keyword>
<keyword evidence="3" id="KW-1185">Reference proteome</keyword>
<dbReference type="STRING" id="316274.Haur_4758"/>
<feature type="transmembrane region" description="Helical" evidence="1">
    <location>
        <begin position="187"/>
        <end position="204"/>
    </location>
</feature>
<sequence>MLLSNERTSMQSSLIKQRLRVPYYRWQIAAVFLYFILVVFNFWIPTKTSVPLITYSNMIIYPLLLIQFSMNVISYLDLSARGLVMRRGWQRFEVNWEHIEAFGIGTIGRRRYLPYIILHQPIKGLPSVKLKELTPEQRQRTLTLEGWDNPEIIAKTLHASLASTTDQWQVTPDFSKSLKFFYSYQKMIAWATLVVILIFVYLFFL</sequence>
<evidence type="ECO:0000313" key="3">
    <source>
        <dbReference type="Proteomes" id="UP000000787"/>
    </source>
</evidence>
<dbReference type="HOGENOM" id="CLU_1336003_0_0_0"/>
<feature type="transmembrane region" description="Helical" evidence="1">
    <location>
        <begin position="59"/>
        <end position="78"/>
    </location>
</feature>
<evidence type="ECO:0008006" key="4">
    <source>
        <dbReference type="Google" id="ProtNLM"/>
    </source>
</evidence>
<name>A9B239_HERA2</name>
<accession>A9B239</accession>
<dbReference type="BioCyc" id="HAUR316274:GHYA-4816-MONOMER"/>
<dbReference type="EMBL" id="CP000875">
    <property type="protein sequence ID" value="ABX07389.1"/>
    <property type="molecule type" value="Genomic_DNA"/>
</dbReference>
<protein>
    <recommendedName>
        <fullName evidence="4">PH domain-containing protein</fullName>
    </recommendedName>
</protein>
<proteinExistence type="predicted"/>
<reference evidence="2 3" key="1">
    <citation type="journal article" date="2011" name="Stand. Genomic Sci.">
        <title>Complete genome sequence of the filamentous gliding predatory bacterium Herpetosiphon aurantiacus type strain (114-95(T)).</title>
        <authorList>
            <person name="Kiss H."/>
            <person name="Nett M."/>
            <person name="Domin N."/>
            <person name="Martin K."/>
            <person name="Maresca J.A."/>
            <person name="Copeland A."/>
            <person name="Lapidus A."/>
            <person name="Lucas S."/>
            <person name="Berry K.W."/>
            <person name="Glavina Del Rio T."/>
            <person name="Dalin E."/>
            <person name="Tice H."/>
            <person name="Pitluck S."/>
            <person name="Richardson P."/>
            <person name="Bruce D."/>
            <person name="Goodwin L."/>
            <person name="Han C."/>
            <person name="Detter J.C."/>
            <person name="Schmutz J."/>
            <person name="Brettin T."/>
            <person name="Land M."/>
            <person name="Hauser L."/>
            <person name="Kyrpides N.C."/>
            <person name="Ivanova N."/>
            <person name="Goker M."/>
            <person name="Woyke T."/>
            <person name="Klenk H.P."/>
            <person name="Bryant D.A."/>
        </authorList>
    </citation>
    <scope>NUCLEOTIDE SEQUENCE [LARGE SCALE GENOMIC DNA]</scope>
    <source>
        <strain evidence="3">ATCC 23779 / DSM 785 / 114-95</strain>
    </source>
</reference>
<dbReference type="AlphaFoldDB" id="A9B239"/>
<gene>
    <name evidence="2" type="ordered locus">Haur_4758</name>
</gene>
<dbReference type="InParanoid" id="A9B239"/>
<organism evidence="2 3">
    <name type="scientific">Herpetosiphon aurantiacus (strain ATCC 23779 / DSM 785 / 114-95)</name>
    <dbReference type="NCBI Taxonomy" id="316274"/>
    <lineage>
        <taxon>Bacteria</taxon>
        <taxon>Bacillati</taxon>
        <taxon>Chloroflexota</taxon>
        <taxon>Chloroflexia</taxon>
        <taxon>Herpetosiphonales</taxon>
        <taxon>Herpetosiphonaceae</taxon>
        <taxon>Herpetosiphon</taxon>
    </lineage>
</organism>
<keyword evidence="1" id="KW-0472">Membrane</keyword>
<keyword evidence="1" id="KW-0812">Transmembrane</keyword>
<dbReference type="Proteomes" id="UP000000787">
    <property type="component" value="Chromosome"/>
</dbReference>